<dbReference type="STRING" id="570521.SAMN04488508_108203"/>
<dbReference type="AlphaFoldDB" id="A0A1M6J287"/>
<gene>
    <name evidence="1" type="ORF">SAMN04488508_108203</name>
</gene>
<dbReference type="EMBL" id="FQYP01000008">
    <property type="protein sequence ID" value="SHJ40805.1"/>
    <property type="molecule type" value="Genomic_DNA"/>
</dbReference>
<reference evidence="2" key="1">
    <citation type="submission" date="2016-11" db="EMBL/GenBank/DDBJ databases">
        <authorList>
            <person name="Varghese N."/>
            <person name="Submissions S."/>
        </authorList>
    </citation>
    <scope>NUCLEOTIDE SEQUENCE [LARGE SCALE GENOMIC DNA]</scope>
    <source>
        <strain evidence="2">DSM 22623</strain>
    </source>
</reference>
<organism evidence="1 2">
    <name type="scientific">Aquimarina spongiae</name>
    <dbReference type="NCBI Taxonomy" id="570521"/>
    <lineage>
        <taxon>Bacteria</taxon>
        <taxon>Pseudomonadati</taxon>
        <taxon>Bacteroidota</taxon>
        <taxon>Flavobacteriia</taxon>
        <taxon>Flavobacteriales</taxon>
        <taxon>Flavobacteriaceae</taxon>
        <taxon>Aquimarina</taxon>
    </lineage>
</organism>
<evidence type="ECO:0000313" key="2">
    <source>
        <dbReference type="Proteomes" id="UP000184432"/>
    </source>
</evidence>
<evidence type="ECO:0000313" key="1">
    <source>
        <dbReference type="EMBL" id="SHJ40805.1"/>
    </source>
</evidence>
<dbReference type="Proteomes" id="UP000184432">
    <property type="component" value="Unassembled WGS sequence"/>
</dbReference>
<dbReference type="RefSeq" id="WP_073319323.1">
    <property type="nucleotide sequence ID" value="NZ_FQYP01000008.1"/>
</dbReference>
<dbReference type="OrthoDB" id="1257582at2"/>
<accession>A0A1M6J287</accession>
<keyword evidence="2" id="KW-1185">Reference proteome</keyword>
<protein>
    <submittedName>
        <fullName evidence="1">Uncharacterized protein</fullName>
    </submittedName>
</protein>
<name>A0A1M6J287_9FLAO</name>
<sequence>MKKQQIISVLVFFLVINTNWAQIPYFDIPGLGLRKAEEKSVRDFQKQNLTTTGVYATTAALSVTERFTRTKFRVNPINLAFIDYSKYSNMCRSYLNPFEKAKCTNKYNYLKNAHQTVLFFVNTPIQNEVNNGVKEQILSKYTAITNTILKELEMLKLKAEKDNFYTRLIIK</sequence>
<proteinExistence type="predicted"/>